<feature type="transmembrane region" description="Helical" evidence="1">
    <location>
        <begin position="41"/>
        <end position="62"/>
    </location>
</feature>
<evidence type="ECO:0000313" key="2">
    <source>
        <dbReference type="EMBL" id="KAA9368317.1"/>
    </source>
</evidence>
<evidence type="ECO:0000256" key="1">
    <source>
        <dbReference type="SAM" id="Phobius"/>
    </source>
</evidence>
<keyword evidence="1" id="KW-0812">Transmembrane</keyword>
<protein>
    <submittedName>
        <fullName evidence="2">Uncharacterized protein</fullName>
    </submittedName>
</protein>
<reference evidence="2 3" key="1">
    <citation type="submission" date="2019-09" db="EMBL/GenBank/DDBJ databases">
        <title>Biological control of the noxious weed angled onion (Allium triquetrum) thwarted by endophytic bacteria in Victoria, Australia.</title>
        <authorList>
            <person name="Tehranchian P."/>
            <person name="Adair R.J."/>
            <person name="Van T.H."/>
            <person name="Morrison P.D."/>
            <person name="Williams H."/>
            <person name="Lawrie A.C."/>
        </authorList>
    </citation>
    <scope>NUCLEOTIDE SEQUENCE [LARGE SCALE GENOMIC DNA]</scope>
    <source>
        <strain evidence="2 3">RPTAtOch1</strain>
    </source>
</reference>
<name>A0A5N1JW02_9HYPH</name>
<comment type="caution">
    <text evidence="2">The sequence shown here is derived from an EMBL/GenBank/DDBJ whole genome shotgun (WGS) entry which is preliminary data.</text>
</comment>
<keyword evidence="1" id="KW-0472">Membrane</keyword>
<proteinExistence type="predicted"/>
<organism evidence="2 3">
    <name type="scientific">Ochrobactrum quorumnocens</name>
    <dbReference type="NCBI Taxonomy" id="271865"/>
    <lineage>
        <taxon>Bacteria</taxon>
        <taxon>Pseudomonadati</taxon>
        <taxon>Pseudomonadota</taxon>
        <taxon>Alphaproteobacteria</taxon>
        <taxon>Hyphomicrobiales</taxon>
        <taxon>Brucellaceae</taxon>
        <taxon>Brucella/Ochrobactrum group</taxon>
        <taxon>Ochrobactrum</taxon>
    </lineage>
</organism>
<sequence>MGHGADLHKSEILNALLAEAKDAATDPGSSGRASWLDRMPWSYFSALAGCCILATLYAITFLV</sequence>
<dbReference type="RefSeq" id="WP_151093395.1">
    <property type="nucleotide sequence ID" value="NZ_JBLZNM010000008.1"/>
</dbReference>
<accession>A0A5N1JW02</accession>
<dbReference type="Proteomes" id="UP000327108">
    <property type="component" value="Unassembled WGS sequence"/>
</dbReference>
<gene>
    <name evidence="2" type="ORF">F3W84_10530</name>
</gene>
<evidence type="ECO:0000313" key="3">
    <source>
        <dbReference type="Proteomes" id="UP000327108"/>
    </source>
</evidence>
<dbReference type="EMBL" id="VYXQ01000008">
    <property type="protein sequence ID" value="KAA9368317.1"/>
    <property type="molecule type" value="Genomic_DNA"/>
</dbReference>
<dbReference type="AlphaFoldDB" id="A0A5N1JW02"/>
<keyword evidence="3" id="KW-1185">Reference proteome</keyword>
<keyword evidence="1" id="KW-1133">Transmembrane helix</keyword>